<dbReference type="EMBL" id="NCKW01004961">
    <property type="protein sequence ID" value="POM73961.1"/>
    <property type="molecule type" value="Genomic_DNA"/>
</dbReference>
<evidence type="ECO:0000259" key="1">
    <source>
        <dbReference type="Pfam" id="PF10551"/>
    </source>
</evidence>
<keyword evidence="3" id="KW-1185">Reference proteome</keyword>
<evidence type="ECO:0000313" key="2">
    <source>
        <dbReference type="EMBL" id="POM73961.1"/>
    </source>
</evidence>
<dbReference type="OrthoDB" id="112883at2759"/>
<dbReference type="InterPro" id="IPR018289">
    <property type="entry name" value="MULE_transposase_dom"/>
</dbReference>
<dbReference type="AlphaFoldDB" id="A0A2P4Y828"/>
<reference evidence="2 3" key="1">
    <citation type="journal article" date="2017" name="Genome Biol. Evol.">
        <title>Phytophthora megakarya and P. palmivora, closely related causal agents of cacao black pod rot, underwent increases in genome sizes and gene numbers by different mechanisms.</title>
        <authorList>
            <person name="Ali S.S."/>
            <person name="Shao J."/>
            <person name="Lary D.J."/>
            <person name="Kronmiller B."/>
            <person name="Shen D."/>
            <person name="Strem M.D."/>
            <person name="Amoako-Attah I."/>
            <person name="Akrofi A.Y."/>
            <person name="Begoude B.A."/>
            <person name="Ten Hoopen G.M."/>
            <person name="Coulibaly K."/>
            <person name="Kebe B.I."/>
            <person name="Melnick R.L."/>
            <person name="Guiltinan M.J."/>
            <person name="Tyler B.M."/>
            <person name="Meinhardt L.W."/>
            <person name="Bailey B.A."/>
        </authorList>
    </citation>
    <scope>NUCLEOTIDE SEQUENCE [LARGE SCALE GENOMIC DNA]</scope>
    <source>
        <strain evidence="3">sbr112.9</strain>
    </source>
</reference>
<protein>
    <recommendedName>
        <fullName evidence="1">MULE transposase domain-containing protein</fullName>
    </recommendedName>
</protein>
<dbReference type="Pfam" id="PF10551">
    <property type="entry name" value="MULE"/>
    <property type="match status" value="1"/>
</dbReference>
<organism evidence="2 3">
    <name type="scientific">Phytophthora palmivora</name>
    <dbReference type="NCBI Taxonomy" id="4796"/>
    <lineage>
        <taxon>Eukaryota</taxon>
        <taxon>Sar</taxon>
        <taxon>Stramenopiles</taxon>
        <taxon>Oomycota</taxon>
        <taxon>Peronosporomycetes</taxon>
        <taxon>Peronosporales</taxon>
        <taxon>Peronosporaceae</taxon>
        <taxon>Phytophthora</taxon>
    </lineage>
</organism>
<feature type="domain" description="MULE transposase" evidence="1">
    <location>
        <begin position="224"/>
        <end position="300"/>
    </location>
</feature>
<comment type="caution">
    <text evidence="2">The sequence shown here is derived from an EMBL/GenBank/DDBJ whole genome shotgun (WGS) entry which is preliminary data.</text>
</comment>
<evidence type="ECO:0000313" key="3">
    <source>
        <dbReference type="Proteomes" id="UP000237271"/>
    </source>
</evidence>
<sequence length="301" mass="34072">MPPAAEVPDSANNVVGSLNATEVQEVQAITAGRQERTTCIYHGYKNTRAWASKKKISYRCSKFRQGCRGTMKFTISSMGFFACRPHTCRSAITGTSIADITDAMKRRVDTLAIELVTQPARHIWETLRDEFYGTIPVSVVRGLSEQQVLRRVYRARSQHFSSNVHGTVEIPPLSLALTRPYPFSVSLRHDQPSQFTQAYAWAGHTHHLLIYAVIMIHRRYCVIFMVHDRASGIFVPVYYVLSTSRSGDSYWDIIHFIVQGTDQQIEPTEIVCDFESALKSAVQTQFPNAIIVGCLFHLKQR</sequence>
<gene>
    <name evidence="2" type="ORF">PHPALM_9137</name>
</gene>
<name>A0A2P4Y828_9STRA</name>
<dbReference type="Proteomes" id="UP000237271">
    <property type="component" value="Unassembled WGS sequence"/>
</dbReference>
<proteinExistence type="predicted"/>
<accession>A0A2P4Y828</accession>